<protein>
    <submittedName>
        <fullName evidence="3">Uncharacterized protein</fullName>
    </submittedName>
</protein>
<evidence type="ECO:0000313" key="3">
    <source>
        <dbReference type="EMBL" id="GAV08068.1"/>
    </source>
</evidence>
<keyword evidence="4" id="KW-1185">Reference proteome</keyword>
<dbReference type="Proteomes" id="UP000186922">
    <property type="component" value="Unassembled WGS sequence"/>
</dbReference>
<dbReference type="InterPro" id="IPR017853">
    <property type="entry name" value="GH"/>
</dbReference>
<dbReference type="PANTHER" id="PTHR11177:SF317">
    <property type="entry name" value="CHITINASE 12-RELATED"/>
    <property type="match status" value="1"/>
</dbReference>
<dbReference type="InterPro" id="IPR001223">
    <property type="entry name" value="Glyco_hydro18_cat"/>
</dbReference>
<dbReference type="Pfam" id="PF00704">
    <property type="entry name" value="Glyco_hydro_18"/>
    <property type="match status" value="1"/>
</dbReference>
<proteinExistence type="predicted"/>
<dbReference type="GO" id="GO:0004568">
    <property type="term" value="F:chitinase activity"/>
    <property type="evidence" value="ECO:0007669"/>
    <property type="project" value="TreeGrafter"/>
</dbReference>
<dbReference type="InterPro" id="IPR029070">
    <property type="entry name" value="Chitinase_insertion_sf"/>
</dbReference>
<dbReference type="InterPro" id="IPR050314">
    <property type="entry name" value="Glycosyl_Hydrlase_18"/>
</dbReference>
<dbReference type="SMART" id="SM00494">
    <property type="entry name" value="ChtBD2"/>
    <property type="match status" value="1"/>
</dbReference>
<dbReference type="Gene3D" id="3.20.20.80">
    <property type="entry name" value="Glycosidases"/>
    <property type="match status" value="1"/>
</dbReference>
<feature type="domain" description="GH18" evidence="2">
    <location>
        <begin position="1"/>
        <end position="81"/>
    </location>
</feature>
<gene>
    <name evidence="3" type="primary">RvY_17816</name>
    <name evidence="3" type="synonym">RvY_17816.2</name>
    <name evidence="3" type="ORF">RvY_17816-2</name>
</gene>
<reference evidence="3 4" key="1">
    <citation type="journal article" date="2016" name="Nat. Commun.">
        <title>Extremotolerant tardigrade genome and improved radiotolerance of human cultured cells by tardigrade-unique protein.</title>
        <authorList>
            <person name="Hashimoto T."/>
            <person name="Horikawa D.D."/>
            <person name="Saito Y."/>
            <person name="Kuwahara H."/>
            <person name="Kozuka-Hata H."/>
            <person name="Shin-I T."/>
            <person name="Minakuchi Y."/>
            <person name="Ohishi K."/>
            <person name="Motoyama A."/>
            <person name="Aizu T."/>
            <person name="Enomoto A."/>
            <person name="Kondo K."/>
            <person name="Tanaka S."/>
            <person name="Hara Y."/>
            <person name="Koshikawa S."/>
            <person name="Sagara H."/>
            <person name="Miura T."/>
            <person name="Yokobori S."/>
            <person name="Miyagawa K."/>
            <person name="Suzuki Y."/>
            <person name="Kubo T."/>
            <person name="Oyama M."/>
            <person name="Kohara Y."/>
            <person name="Fujiyama A."/>
            <person name="Arakawa K."/>
            <person name="Katayama T."/>
            <person name="Toyoda A."/>
            <person name="Kunieda T."/>
        </authorList>
    </citation>
    <scope>NUCLEOTIDE SEQUENCE [LARGE SCALE GENOMIC DNA]</scope>
    <source>
        <strain evidence="3 4">YOKOZUNA-1</strain>
    </source>
</reference>
<organism evidence="3 4">
    <name type="scientific">Ramazzottius varieornatus</name>
    <name type="common">Water bear</name>
    <name type="synonym">Tardigrade</name>
    <dbReference type="NCBI Taxonomy" id="947166"/>
    <lineage>
        <taxon>Eukaryota</taxon>
        <taxon>Metazoa</taxon>
        <taxon>Ecdysozoa</taxon>
        <taxon>Tardigrada</taxon>
        <taxon>Eutardigrada</taxon>
        <taxon>Parachela</taxon>
        <taxon>Hypsibioidea</taxon>
        <taxon>Ramazzottiidae</taxon>
        <taxon>Ramazzottius</taxon>
    </lineage>
</organism>
<dbReference type="InterPro" id="IPR002557">
    <property type="entry name" value="Chitin-bd_dom"/>
</dbReference>
<dbReference type="EMBL" id="BDGG01000016">
    <property type="protein sequence ID" value="GAV08068.1"/>
    <property type="molecule type" value="Genomic_DNA"/>
</dbReference>
<accession>A0A1D1W754</accession>
<dbReference type="SUPFAM" id="SSF57625">
    <property type="entry name" value="Invertebrate chitin-binding proteins"/>
    <property type="match status" value="1"/>
</dbReference>
<dbReference type="GO" id="GO:0008061">
    <property type="term" value="F:chitin binding"/>
    <property type="evidence" value="ECO:0007669"/>
    <property type="project" value="InterPro"/>
</dbReference>
<evidence type="ECO:0000313" key="4">
    <source>
        <dbReference type="Proteomes" id="UP000186922"/>
    </source>
</evidence>
<comment type="caution">
    <text evidence="3">The sequence shown here is derived from an EMBL/GenBank/DDBJ whole genome shotgun (WGS) entry which is preliminary data.</text>
</comment>
<dbReference type="GO" id="GO:0005576">
    <property type="term" value="C:extracellular region"/>
    <property type="evidence" value="ECO:0007669"/>
    <property type="project" value="InterPro"/>
</dbReference>
<dbReference type="STRING" id="947166.A0A1D1W754"/>
<evidence type="ECO:0000259" key="1">
    <source>
        <dbReference type="PROSITE" id="PS50940"/>
    </source>
</evidence>
<dbReference type="AlphaFoldDB" id="A0A1D1W754"/>
<feature type="domain" description="Chitin-binding type-2" evidence="1">
    <location>
        <begin position="252"/>
        <end position="312"/>
    </location>
</feature>
<dbReference type="Gene3D" id="2.170.140.10">
    <property type="entry name" value="Chitin binding domain"/>
    <property type="match status" value="1"/>
</dbReference>
<dbReference type="Pfam" id="PF01607">
    <property type="entry name" value="CBM_14"/>
    <property type="match status" value="1"/>
</dbReference>
<dbReference type="SUPFAM" id="SSF51445">
    <property type="entry name" value="(Trans)glycosidases"/>
    <property type="match status" value="1"/>
</dbReference>
<dbReference type="GO" id="GO:0006032">
    <property type="term" value="P:chitin catabolic process"/>
    <property type="evidence" value="ECO:0007669"/>
    <property type="project" value="TreeGrafter"/>
</dbReference>
<dbReference type="PANTHER" id="PTHR11177">
    <property type="entry name" value="CHITINASE"/>
    <property type="match status" value="1"/>
</dbReference>
<dbReference type="Gene3D" id="3.10.50.10">
    <property type="match status" value="1"/>
</dbReference>
<evidence type="ECO:0000259" key="2">
    <source>
        <dbReference type="PROSITE" id="PS51910"/>
    </source>
</evidence>
<dbReference type="InterPro" id="IPR036508">
    <property type="entry name" value="Chitin-bd_dom_sf"/>
</dbReference>
<dbReference type="PROSITE" id="PS51910">
    <property type="entry name" value="GH18_2"/>
    <property type="match status" value="1"/>
</dbReference>
<name>A0A1D1W754_RAMVA</name>
<dbReference type="OrthoDB" id="7563028at2759"/>
<dbReference type="GO" id="GO:0005975">
    <property type="term" value="P:carbohydrate metabolic process"/>
    <property type="evidence" value="ECO:0007669"/>
    <property type="project" value="InterPro"/>
</dbReference>
<dbReference type="PROSITE" id="PS50940">
    <property type="entry name" value="CHIT_BIND_II"/>
    <property type="match status" value="1"/>
</dbReference>
<sequence length="313" mass="34966">MDKSWTVITDVEERTPYAFNDKGQWIGYDDIDSVIKKTVIVREWGLGGVMVWSVDMDDFRGLCTSQTYPLLRMIKRVLEYQPVRALLPAYPISSGFLGFPSDRDLRALPPATPSTQPPPDTVSSSINPVIIVVKARPVQATTPEAMVQAQPKSFLLHEHQHQPPSQPLLNPPRLAGQIPQFEHIPSEIGPPFPPSLMDFNGLINSRLQPNLDPGYDMAVADSNNIIQSIITSNNVVPQERALPPVPRADFPPMECPGEGFFRNPEDCTRFYRCVQALGLSWSVFHFMCPAGLVFDTNHNVCNWINLAPPCLPR</sequence>